<evidence type="ECO:0000313" key="2">
    <source>
        <dbReference type="EMBL" id="MDC2889452.1"/>
    </source>
</evidence>
<dbReference type="InterPro" id="IPR029068">
    <property type="entry name" value="Glyas_Bleomycin-R_OHBP_Dase"/>
</dbReference>
<protein>
    <submittedName>
        <fullName evidence="2">VOC family protein</fullName>
    </submittedName>
</protein>
<accession>A0ABT5FD44</accession>
<feature type="domain" description="VOC" evidence="1">
    <location>
        <begin position="7"/>
        <end position="133"/>
    </location>
</feature>
<dbReference type="PANTHER" id="PTHR21366">
    <property type="entry name" value="GLYOXALASE FAMILY PROTEIN"/>
    <property type="match status" value="1"/>
</dbReference>
<sequence length="135" mass="14654">MALNIIGIDHIVLRTNNLSGLVSFYSDILNCPIERDRTEELGLIQLRAGHSLIDIIDISGELGREGGGAPCKPVNLDHFCLTVADATIEQISQHIKTHSQSPPRFEVRYGAGGYGPSIYIQDPDGNTVELKAAND</sequence>
<dbReference type="SUPFAM" id="SSF54593">
    <property type="entry name" value="Glyoxalase/Bleomycin resistance protein/Dihydroxybiphenyl dioxygenase"/>
    <property type="match status" value="1"/>
</dbReference>
<dbReference type="PANTHER" id="PTHR21366:SF14">
    <property type="entry name" value="GLYOXALASE DOMAIN-CONTAINING PROTEIN 5"/>
    <property type="match status" value="1"/>
</dbReference>
<reference evidence="2 3" key="1">
    <citation type="submission" date="2023-01" db="EMBL/GenBank/DDBJ databases">
        <title>Psychrosphaera sp. nov., isolated from marine algae.</title>
        <authorList>
            <person name="Bayburt H."/>
            <person name="Choi B.J."/>
            <person name="Kim J.M."/>
            <person name="Choi D.G."/>
            <person name="Jeon C.O."/>
        </authorList>
    </citation>
    <scope>NUCLEOTIDE SEQUENCE [LARGE SCALE GENOMIC DNA]</scope>
    <source>
        <strain evidence="2 3">G1-22</strain>
    </source>
</reference>
<dbReference type="PROSITE" id="PS51819">
    <property type="entry name" value="VOC"/>
    <property type="match status" value="1"/>
</dbReference>
<proteinExistence type="predicted"/>
<dbReference type="Pfam" id="PF00903">
    <property type="entry name" value="Glyoxalase"/>
    <property type="match status" value="1"/>
</dbReference>
<dbReference type="RefSeq" id="WP_272180880.1">
    <property type="nucleotide sequence ID" value="NZ_JAQOMS010000002.1"/>
</dbReference>
<dbReference type="InterPro" id="IPR004360">
    <property type="entry name" value="Glyas_Fos-R_dOase_dom"/>
</dbReference>
<gene>
    <name evidence="2" type="ORF">PN838_12525</name>
</gene>
<keyword evidence="3" id="KW-1185">Reference proteome</keyword>
<organism evidence="2 3">
    <name type="scientific">Psychrosphaera algicola</name>
    <dbReference type="NCBI Taxonomy" id="3023714"/>
    <lineage>
        <taxon>Bacteria</taxon>
        <taxon>Pseudomonadati</taxon>
        <taxon>Pseudomonadota</taxon>
        <taxon>Gammaproteobacteria</taxon>
        <taxon>Alteromonadales</taxon>
        <taxon>Pseudoalteromonadaceae</taxon>
        <taxon>Psychrosphaera</taxon>
    </lineage>
</organism>
<dbReference type="Proteomes" id="UP001528411">
    <property type="component" value="Unassembled WGS sequence"/>
</dbReference>
<name>A0ABT5FD44_9GAMM</name>
<dbReference type="Gene3D" id="3.10.180.10">
    <property type="entry name" value="2,3-Dihydroxybiphenyl 1,2-Dioxygenase, domain 1"/>
    <property type="match status" value="1"/>
</dbReference>
<evidence type="ECO:0000313" key="3">
    <source>
        <dbReference type="Proteomes" id="UP001528411"/>
    </source>
</evidence>
<evidence type="ECO:0000259" key="1">
    <source>
        <dbReference type="PROSITE" id="PS51819"/>
    </source>
</evidence>
<dbReference type="EMBL" id="JAQOMS010000002">
    <property type="protein sequence ID" value="MDC2889452.1"/>
    <property type="molecule type" value="Genomic_DNA"/>
</dbReference>
<dbReference type="InterPro" id="IPR050383">
    <property type="entry name" value="GlyoxalaseI/FosfomycinResist"/>
</dbReference>
<dbReference type="InterPro" id="IPR037523">
    <property type="entry name" value="VOC_core"/>
</dbReference>
<comment type="caution">
    <text evidence="2">The sequence shown here is derived from an EMBL/GenBank/DDBJ whole genome shotgun (WGS) entry which is preliminary data.</text>
</comment>